<accession>A0ACD3SM75</accession>
<dbReference type="EMBL" id="AKCV02000025">
    <property type="protein sequence ID" value="TMS57313.1"/>
    <property type="molecule type" value="Genomic_DNA"/>
</dbReference>
<gene>
    <name evidence="1" type="ORF">MW7_013880</name>
</gene>
<dbReference type="Proteomes" id="UP000004277">
    <property type="component" value="Unassembled WGS sequence"/>
</dbReference>
<comment type="caution">
    <text evidence="1">The sequence shown here is derived from an EMBL/GenBank/DDBJ whole genome shotgun (WGS) entry which is preliminary data.</text>
</comment>
<organism evidence="1 2">
    <name type="scientific">Imbroritus primus</name>
    <dbReference type="NCBI Taxonomy" id="3058603"/>
    <lineage>
        <taxon>Bacteria</taxon>
        <taxon>Pseudomonadati</taxon>
        <taxon>Pseudomonadota</taxon>
        <taxon>Betaproteobacteria</taxon>
        <taxon>Burkholderiales</taxon>
        <taxon>Burkholderiaceae</taxon>
        <taxon>Imbroritus</taxon>
    </lineage>
</organism>
<proteinExistence type="predicted"/>
<name>A0ACD3SM75_9BURK</name>
<protein>
    <submittedName>
        <fullName evidence="1">MarR family transcriptional regulator</fullName>
    </submittedName>
</protein>
<evidence type="ECO:0000313" key="1">
    <source>
        <dbReference type="EMBL" id="TMS57313.1"/>
    </source>
</evidence>
<reference evidence="1" key="1">
    <citation type="submission" date="2019-05" db="EMBL/GenBank/DDBJ databases">
        <title>Revised genome assembly of Burkholderiaceae (previously Ralstonia) sp. PBA.</title>
        <authorList>
            <person name="Gan H.M."/>
        </authorList>
    </citation>
    <scope>NUCLEOTIDE SEQUENCE</scope>
    <source>
        <strain evidence="1">PBA</strain>
    </source>
</reference>
<sequence>MAGHKSAAAAPAAPYDPSWEALRSRPGYLIRRLNQIHYAMFIEECTAEGITPVQYGILTVLATQPGLDQTAIGFELGLDRTTTADVLRRLEEKGYLERRVNPADRRSRQAYITAEGQRLKDALHAGMQRSQDRFLAPLSAEDRARFMALLTTLVECNNQYGRAAARV</sequence>
<keyword evidence="2" id="KW-1185">Reference proteome</keyword>
<evidence type="ECO:0000313" key="2">
    <source>
        <dbReference type="Proteomes" id="UP000004277"/>
    </source>
</evidence>